<feature type="compositionally biased region" description="Basic residues" evidence="6">
    <location>
        <begin position="205"/>
        <end position="217"/>
    </location>
</feature>
<proteinExistence type="predicted"/>
<sequence length="350" mass="39265">MESIGAFLDEEWESLSRMFSSEDSDFMRHFHGSDLISNQSENGLRFEIPSNFLANNTEENVAAGAEDALFFPSDTLDSNTNFYYVSQESSNSSTEIDKVFFPNQENNVKFPDHVIIDTSDDQSTRLSMMVCNDYHNFLTVPGFPDDHVMGDILFVKEDMGSAEIGDSVKKVQSKRKTETSDEKMEEKSSESPKKKSRVSKDASRNKPRIVQSKKNKKVTQNSNEELEETNGGGSGRSSSNCSSEDACNGSQELNGGENSESKGKARASRGSATDPQSLYARRRREKINERLRILQNLVPNGTKVDISTMLEEAVHYVKFLQLQIKLLSSDDMWMYAPIAYNGMDIGQLRS</sequence>
<dbReference type="GO" id="GO:0003677">
    <property type="term" value="F:DNA binding"/>
    <property type="evidence" value="ECO:0007669"/>
    <property type="project" value="UniProtKB-KW"/>
</dbReference>
<comment type="caution">
    <text evidence="8">The sequence shown here is derived from an EMBL/GenBank/DDBJ whole genome shotgun (WGS) entry which is preliminary data.</text>
</comment>
<dbReference type="GO" id="GO:0048766">
    <property type="term" value="P:root hair initiation"/>
    <property type="evidence" value="ECO:0007669"/>
    <property type="project" value="UniProtKB-ARBA"/>
</dbReference>
<organism evidence="8 9">
    <name type="scientific">Abeliophyllum distichum</name>
    <dbReference type="NCBI Taxonomy" id="126358"/>
    <lineage>
        <taxon>Eukaryota</taxon>
        <taxon>Viridiplantae</taxon>
        <taxon>Streptophyta</taxon>
        <taxon>Embryophyta</taxon>
        <taxon>Tracheophyta</taxon>
        <taxon>Spermatophyta</taxon>
        <taxon>Magnoliopsida</taxon>
        <taxon>eudicotyledons</taxon>
        <taxon>Gunneridae</taxon>
        <taxon>Pentapetalae</taxon>
        <taxon>asterids</taxon>
        <taxon>lamiids</taxon>
        <taxon>Lamiales</taxon>
        <taxon>Oleaceae</taxon>
        <taxon>Forsythieae</taxon>
        <taxon>Abeliophyllum</taxon>
    </lineage>
</organism>
<name>A0ABD1SZC6_9LAMI</name>
<keyword evidence="5" id="KW-0539">Nucleus</keyword>
<dbReference type="PANTHER" id="PTHR16223">
    <property type="entry name" value="TRANSCRIPTION FACTOR BHLH83-RELATED"/>
    <property type="match status" value="1"/>
</dbReference>
<dbReference type="CDD" id="cd11454">
    <property type="entry name" value="bHLH_AtIND_like"/>
    <property type="match status" value="1"/>
</dbReference>
<evidence type="ECO:0000256" key="3">
    <source>
        <dbReference type="ARBA" id="ARBA00023125"/>
    </source>
</evidence>
<evidence type="ECO:0000259" key="7">
    <source>
        <dbReference type="PROSITE" id="PS50888"/>
    </source>
</evidence>
<dbReference type="GO" id="GO:0005634">
    <property type="term" value="C:nucleus"/>
    <property type="evidence" value="ECO:0007669"/>
    <property type="project" value="UniProtKB-SubCell"/>
</dbReference>
<gene>
    <name evidence="8" type="ORF">Adt_21425</name>
</gene>
<feature type="compositionally biased region" description="Basic and acidic residues" evidence="6">
    <location>
        <begin position="175"/>
        <end position="204"/>
    </location>
</feature>
<keyword evidence="3" id="KW-0238">DNA-binding</keyword>
<dbReference type="EMBL" id="JBFOLK010000006">
    <property type="protein sequence ID" value="KAL2505804.1"/>
    <property type="molecule type" value="Genomic_DNA"/>
</dbReference>
<comment type="subcellular location">
    <subcellularLocation>
        <location evidence="1">Nucleus</location>
    </subcellularLocation>
</comment>
<evidence type="ECO:0000256" key="6">
    <source>
        <dbReference type="SAM" id="MobiDB-lite"/>
    </source>
</evidence>
<evidence type="ECO:0000256" key="5">
    <source>
        <dbReference type="ARBA" id="ARBA00023242"/>
    </source>
</evidence>
<evidence type="ECO:0000256" key="2">
    <source>
        <dbReference type="ARBA" id="ARBA00023015"/>
    </source>
</evidence>
<dbReference type="PANTHER" id="PTHR16223:SF338">
    <property type="entry name" value="TRANSCRIPTION FACTOR RSL2"/>
    <property type="match status" value="1"/>
</dbReference>
<keyword evidence="9" id="KW-1185">Reference proteome</keyword>
<keyword evidence="2" id="KW-0805">Transcription regulation</keyword>
<dbReference type="SMART" id="SM00353">
    <property type="entry name" value="HLH"/>
    <property type="match status" value="1"/>
</dbReference>
<protein>
    <submittedName>
        <fullName evidence="8">BHLH domain-containing protein</fullName>
    </submittedName>
</protein>
<dbReference type="GO" id="GO:0006355">
    <property type="term" value="P:regulation of DNA-templated transcription"/>
    <property type="evidence" value="ECO:0007669"/>
    <property type="project" value="UniProtKB-ARBA"/>
</dbReference>
<evidence type="ECO:0000256" key="1">
    <source>
        <dbReference type="ARBA" id="ARBA00004123"/>
    </source>
</evidence>
<reference evidence="9" key="1">
    <citation type="submission" date="2024-07" db="EMBL/GenBank/DDBJ databases">
        <title>Two chromosome-level genome assemblies of Korean endemic species Abeliophyllum distichum and Forsythia ovata (Oleaceae).</title>
        <authorList>
            <person name="Jang H."/>
        </authorList>
    </citation>
    <scope>NUCLEOTIDE SEQUENCE [LARGE SCALE GENOMIC DNA]</scope>
</reference>
<dbReference type="AlphaFoldDB" id="A0ABD1SZC6"/>
<dbReference type="Pfam" id="PF00010">
    <property type="entry name" value="HLH"/>
    <property type="match status" value="1"/>
</dbReference>
<dbReference type="SUPFAM" id="SSF47459">
    <property type="entry name" value="HLH, helix-loop-helix DNA-binding domain"/>
    <property type="match status" value="1"/>
</dbReference>
<dbReference type="Proteomes" id="UP001604336">
    <property type="component" value="Unassembled WGS sequence"/>
</dbReference>
<evidence type="ECO:0000313" key="8">
    <source>
        <dbReference type="EMBL" id="KAL2505804.1"/>
    </source>
</evidence>
<feature type="region of interest" description="Disordered" evidence="6">
    <location>
        <begin position="165"/>
        <end position="282"/>
    </location>
</feature>
<evidence type="ECO:0000256" key="4">
    <source>
        <dbReference type="ARBA" id="ARBA00023163"/>
    </source>
</evidence>
<feature type="domain" description="BHLH" evidence="7">
    <location>
        <begin position="271"/>
        <end position="320"/>
    </location>
</feature>
<accession>A0ABD1SZC6</accession>
<dbReference type="InterPro" id="IPR011598">
    <property type="entry name" value="bHLH_dom"/>
</dbReference>
<dbReference type="PROSITE" id="PS50888">
    <property type="entry name" value="BHLH"/>
    <property type="match status" value="1"/>
</dbReference>
<dbReference type="InterPro" id="IPR045843">
    <property type="entry name" value="IND-like"/>
</dbReference>
<dbReference type="Gene3D" id="4.10.280.10">
    <property type="entry name" value="Helix-loop-helix DNA-binding domain"/>
    <property type="match status" value="1"/>
</dbReference>
<dbReference type="FunFam" id="4.10.280.10:FF:000022">
    <property type="entry name" value="Basic helix-loop-helix transcription factor"/>
    <property type="match status" value="1"/>
</dbReference>
<evidence type="ECO:0000313" key="9">
    <source>
        <dbReference type="Proteomes" id="UP001604336"/>
    </source>
</evidence>
<dbReference type="InterPro" id="IPR036638">
    <property type="entry name" value="HLH_DNA-bd_sf"/>
</dbReference>
<keyword evidence="4" id="KW-0804">Transcription</keyword>
<feature type="compositionally biased region" description="Polar residues" evidence="6">
    <location>
        <begin position="248"/>
        <end position="258"/>
    </location>
</feature>